<keyword evidence="1" id="KW-0812">Transmembrane</keyword>
<accession>M0EIC8</accession>
<dbReference type="OrthoDB" id="327225at2157"/>
<comment type="caution">
    <text evidence="2">The sequence shown here is derived from an EMBL/GenBank/DDBJ whole genome shotgun (WGS) entry which is preliminary data.</text>
</comment>
<dbReference type="Proteomes" id="UP000011509">
    <property type="component" value="Unassembled WGS sequence"/>
</dbReference>
<feature type="transmembrane region" description="Helical" evidence="1">
    <location>
        <begin position="68"/>
        <end position="92"/>
    </location>
</feature>
<dbReference type="PATRIC" id="fig|1227466.3.peg.1687"/>
<evidence type="ECO:0000313" key="3">
    <source>
        <dbReference type="Proteomes" id="UP000011509"/>
    </source>
</evidence>
<evidence type="ECO:0000256" key="1">
    <source>
        <dbReference type="SAM" id="Phobius"/>
    </source>
</evidence>
<dbReference type="AlphaFoldDB" id="M0EIC8"/>
<keyword evidence="3" id="KW-1185">Reference proteome</keyword>
<keyword evidence="1" id="KW-1133">Transmembrane helix</keyword>
<feature type="transmembrane region" description="Helical" evidence="1">
    <location>
        <begin position="39"/>
        <end position="56"/>
    </location>
</feature>
<reference evidence="2 3" key="1">
    <citation type="journal article" date="2014" name="PLoS Genet.">
        <title>Phylogenetically driven sequencing of extremely halophilic archaea reveals strategies for static and dynamic osmo-response.</title>
        <authorList>
            <person name="Becker E.A."/>
            <person name="Seitzer P.M."/>
            <person name="Tritt A."/>
            <person name="Larsen D."/>
            <person name="Krusor M."/>
            <person name="Yao A.I."/>
            <person name="Wu D."/>
            <person name="Madern D."/>
            <person name="Eisen J.A."/>
            <person name="Darling A.E."/>
            <person name="Facciotti M.T."/>
        </authorList>
    </citation>
    <scope>NUCLEOTIDE SEQUENCE [LARGE SCALE GENOMIC DNA]</scope>
    <source>
        <strain evidence="2 3">DSM 10284</strain>
    </source>
</reference>
<dbReference type="RefSeq" id="WP_006113195.1">
    <property type="nucleotide sequence ID" value="NZ_AOJL01000033.1"/>
</dbReference>
<gene>
    <name evidence="2" type="ORF">C464_08400</name>
</gene>
<protein>
    <submittedName>
        <fullName evidence="2">Uncharacterized protein</fullName>
    </submittedName>
</protein>
<sequence>MIAWFGGAESVLSMLVPLVGICVILVAERVTETNRAKRYVLPAFGLWFGLRVVIGLERGPVVSLPRPVGLLVTVSLLVGFLSLLLYGFYVLWAGRDTIASRT</sequence>
<dbReference type="STRING" id="1227466.C464_08400"/>
<feature type="transmembrane region" description="Helical" evidence="1">
    <location>
        <begin position="6"/>
        <end position="27"/>
    </location>
</feature>
<dbReference type="EMBL" id="AOJL01000033">
    <property type="protein sequence ID" value="ELZ47516.1"/>
    <property type="molecule type" value="Genomic_DNA"/>
</dbReference>
<evidence type="ECO:0000313" key="2">
    <source>
        <dbReference type="EMBL" id="ELZ47516.1"/>
    </source>
</evidence>
<keyword evidence="1" id="KW-0472">Membrane</keyword>
<name>M0EIC8_9EURY</name>
<proteinExistence type="predicted"/>
<organism evidence="2 3">
    <name type="scientific">Halorubrum coriense DSM 10284</name>
    <dbReference type="NCBI Taxonomy" id="1227466"/>
    <lineage>
        <taxon>Archaea</taxon>
        <taxon>Methanobacteriati</taxon>
        <taxon>Methanobacteriota</taxon>
        <taxon>Stenosarchaea group</taxon>
        <taxon>Halobacteria</taxon>
        <taxon>Halobacteriales</taxon>
        <taxon>Haloferacaceae</taxon>
        <taxon>Halorubrum</taxon>
    </lineage>
</organism>